<dbReference type="Gene3D" id="1.10.287.620">
    <property type="entry name" value="Helix Hairpins"/>
    <property type="match status" value="1"/>
</dbReference>
<gene>
    <name evidence="3" type="ORF">SAMN04489712_13229</name>
</gene>
<evidence type="ECO:0000313" key="4">
    <source>
        <dbReference type="Proteomes" id="UP000236723"/>
    </source>
</evidence>
<dbReference type="SUPFAM" id="SSF55166">
    <property type="entry name" value="Hedgehog/DD-peptidase"/>
    <property type="match status" value="1"/>
</dbReference>
<dbReference type="InterPro" id="IPR052179">
    <property type="entry name" value="DD-CPase-like"/>
</dbReference>
<dbReference type="Gene3D" id="3.30.1380.10">
    <property type="match status" value="1"/>
</dbReference>
<keyword evidence="4" id="KW-1185">Reference proteome</keyword>
<dbReference type="GO" id="GO:0006508">
    <property type="term" value="P:proteolysis"/>
    <property type="evidence" value="ECO:0007669"/>
    <property type="project" value="InterPro"/>
</dbReference>
<dbReference type="RefSeq" id="WP_103944362.1">
    <property type="nucleotide sequence ID" value="NZ_FNVO01000032.1"/>
</dbReference>
<dbReference type="GO" id="GO:0004180">
    <property type="term" value="F:carboxypeptidase activity"/>
    <property type="evidence" value="ECO:0007669"/>
    <property type="project" value="UniProtKB-KW"/>
</dbReference>
<evidence type="ECO:0000256" key="1">
    <source>
        <dbReference type="SAM" id="Coils"/>
    </source>
</evidence>
<dbReference type="CDD" id="cd14814">
    <property type="entry name" value="Peptidase_M15"/>
    <property type="match status" value="1"/>
</dbReference>
<evidence type="ECO:0000313" key="3">
    <source>
        <dbReference type="EMBL" id="SEG92114.1"/>
    </source>
</evidence>
<dbReference type="PANTHER" id="PTHR34385:SF1">
    <property type="entry name" value="PEPTIDOGLYCAN L-ALANYL-D-GLUTAMATE ENDOPEPTIDASE CWLK"/>
    <property type="match status" value="1"/>
</dbReference>
<keyword evidence="1" id="KW-0175">Coiled coil</keyword>
<organism evidence="3 4">
    <name type="scientific">Thermomonospora echinospora</name>
    <dbReference type="NCBI Taxonomy" id="1992"/>
    <lineage>
        <taxon>Bacteria</taxon>
        <taxon>Bacillati</taxon>
        <taxon>Actinomycetota</taxon>
        <taxon>Actinomycetes</taxon>
        <taxon>Streptosporangiales</taxon>
        <taxon>Thermomonosporaceae</taxon>
        <taxon>Thermomonospora</taxon>
    </lineage>
</organism>
<feature type="coiled-coil region" evidence="1">
    <location>
        <begin position="41"/>
        <end position="89"/>
    </location>
</feature>
<dbReference type="InterPro" id="IPR009045">
    <property type="entry name" value="Zn_M74/Hedgehog-like"/>
</dbReference>
<proteinExistence type="predicted"/>
<accession>A0A1H6E527</accession>
<dbReference type="AlphaFoldDB" id="A0A1H6E527"/>
<feature type="coiled-coil region" evidence="1">
    <location>
        <begin position="139"/>
        <end position="198"/>
    </location>
</feature>
<dbReference type="Proteomes" id="UP000236723">
    <property type="component" value="Unassembled WGS sequence"/>
</dbReference>
<name>A0A1H6E527_9ACTN</name>
<keyword evidence="3" id="KW-0121">Carboxypeptidase</keyword>
<dbReference type="EMBL" id="FNVO01000032">
    <property type="protein sequence ID" value="SEG92114.1"/>
    <property type="molecule type" value="Genomic_DNA"/>
</dbReference>
<feature type="domain" description="D-alanyl-D-alanine carboxypeptidase-like core" evidence="2">
    <location>
        <begin position="240"/>
        <end position="346"/>
    </location>
</feature>
<dbReference type="Pfam" id="PF02557">
    <property type="entry name" value="VanY"/>
    <property type="match status" value="1"/>
</dbReference>
<keyword evidence="3" id="KW-0378">Hydrolase</keyword>
<dbReference type="PANTHER" id="PTHR34385">
    <property type="entry name" value="D-ALANYL-D-ALANINE CARBOXYPEPTIDASE"/>
    <property type="match status" value="1"/>
</dbReference>
<sequence>MLIPRSAALGAAFLAVTLLALVYAPQGWVHRAAAWSVADPVDDLRREADKARDDLEKATKQWESRKKELAESQTKLQDTLKELGKAEAELNRIRAPLARLANTVYQHPGAAGSLGILNNGGSDAALRMTADLTHIARGQEALIRRADELQERYERLASTAQELQSRNAVEQTRLQRQIQTLKQRSAELTAQLTTMLDKLEVSREKRLLMSCSADLVADARKYPNGLVPSKYLCDLPQKGEQLRADAARGFYKLNVAYKKQFGRDICVTDSYRSLADQQRVYYQRPGFAAVPGRSNHGLGTAVDLCGGVQTSGSTQFNWMEANSRKYGWFHPSWAYSNPFEPWHWEYGSEG</sequence>
<protein>
    <submittedName>
        <fullName evidence="3">D-alanyl-D-alanine carboxypeptidase</fullName>
    </submittedName>
</protein>
<evidence type="ECO:0000259" key="2">
    <source>
        <dbReference type="Pfam" id="PF02557"/>
    </source>
</evidence>
<reference evidence="4" key="1">
    <citation type="submission" date="2016-10" db="EMBL/GenBank/DDBJ databases">
        <authorList>
            <person name="Varghese N."/>
            <person name="Submissions S."/>
        </authorList>
    </citation>
    <scope>NUCLEOTIDE SEQUENCE [LARGE SCALE GENOMIC DNA]</scope>
    <source>
        <strain evidence="4">DSM 43163</strain>
    </source>
</reference>
<keyword evidence="3" id="KW-0645">Protease</keyword>
<dbReference type="InterPro" id="IPR003709">
    <property type="entry name" value="VanY-like_core_dom"/>
</dbReference>
<dbReference type="OrthoDB" id="5496837at2"/>